<gene>
    <name evidence="1" type="ORF">E2562_017867</name>
</gene>
<sequence length="100" mass="11353">MSLRLKLQAPKSLPATEEIQLFTLTCPIVPPNPILRVLPQQQRYSARYPGTRSWHAAILRAANPADFMISLAKSTWMYKGQSEPLVARDQQQLCLFFVVV</sequence>
<comment type="caution">
    <text evidence="1">The sequence shown here is derived from an EMBL/GenBank/DDBJ whole genome shotgun (WGS) entry which is preliminary data.</text>
</comment>
<protein>
    <submittedName>
        <fullName evidence="1">Uncharacterized protein</fullName>
    </submittedName>
</protein>
<accession>A0A6G1DYC9</accession>
<dbReference type="Proteomes" id="UP000479710">
    <property type="component" value="Unassembled WGS sequence"/>
</dbReference>
<dbReference type="EMBL" id="SPHZ02000005">
    <property type="protein sequence ID" value="KAF0917421.1"/>
    <property type="molecule type" value="Genomic_DNA"/>
</dbReference>
<proteinExistence type="predicted"/>
<evidence type="ECO:0000313" key="2">
    <source>
        <dbReference type="Proteomes" id="UP000479710"/>
    </source>
</evidence>
<dbReference type="AlphaFoldDB" id="A0A6G1DYC9"/>
<organism evidence="1 2">
    <name type="scientific">Oryza meyeriana var. granulata</name>
    <dbReference type="NCBI Taxonomy" id="110450"/>
    <lineage>
        <taxon>Eukaryota</taxon>
        <taxon>Viridiplantae</taxon>
        <taxon>Streptophyta</taxon>
        <taxon>Embryophyta</taxon>
        <taxon>Tracheophyta</taxon>
        <taxon>Spermatophyta</taxon>
        <taxon>Magnoliopsida</taxon>
        <taxon>Liliopsida</taxon>
        <taxon>Poales</taxon>
        <taxon>Poaceae</taxon>
        <taxon>BOP clade</taxon>
        <taxon>Oryzoideae</taxon>
        <taxon>Oryzeae</taxon>
        <taxon>Oryzinae</taxon>
        <taxon>Oryza</taxon>
        <taxon>Oryza meyeriana</taxon>
    </lineage>
</organism>
<reference evidence="1 2" key="1">
    <citation type="submission" date="2019-11" db="EMBL/GenBank/DDBJ databases">
        <title>Whole genome sequence of Oryza granulata.</title>
        <authorList>
            <person name="Li W."/>
        </authorList>
    </citation>
    <scope>NUCLEOTIDE SEQUENCE [LARGE SCALE GENOMIC DNA]</scope>
    <source>
        <strain evidence="2">cv. Menghai</strain>
        <tissue evidence="1">Leaf</tissue>
    </source>
</reference>
<name>A0A6G1DYC9_9ORYZ</name>
<evidence type="ECO:0000313" key="1">
    <source>
        <dbReference type="EMBL" id="KAF0917421.1"/>
    </source>
</evidence>
<keyword evidence="2" id="KW-1185">Reference proteome</keyword>